<proteinExistence type="predicted"/>
<gene>
    <name evidence="1" type="primary">Nfu_g_1_024454</name>
</gene>
<sequence>VRQGGAEVDEALQSITDLPSISHTLVFPSMTHLTGCTSLGQMDYICCYKFKRVHLDDMLVEVLLWPYDHRLMLCMEPTVDLSPTSTRKSISGLILLLVTPTDRTLLSLRSACLMLKETTKSKPYPTHLCLSLFPLFLLSLYSQL</sequence>
<feature type="non-terminal residue" evidence="1">
    <location>
        <position position="1"/>
    </location>
</feature>
<reference evidence="1" key="2">
    <citation type="submission" date="2016-06" db="EMBL/GenBank/DDBJ databases">
        <title>The genome of a short-lived fish provides insights into sex chromosome evolution and the genetic control of aging.</title>
        <authorList>
            <person name="Reichwald K."/>
            <person name="Felder M."/>
            <person name="Petzold A."/>
            <person name="Koch P."/>
            <person name="Groth M."/>
            <person name="Platzer M."/>
        </authorList>
    </citation>
    <scope>NUCLEOTIDE SEQUENCE</scope>
    <source>
        <tissue evidence="1">Brain</tissue>
    </source>
</reference>
<dbReference type="AlphaFoldDB" id="A0A1A8GM72"/>
<accession>A0A1A8GM72</accession>
<protein>
    <submittedName>
        <fullName evidence="1">Uncharacterized protein</fullName>
    </submittedName>
</protein>
<feature type="non-terminal residue" evidence="1">
    <location>
        <position position="144"/>
    </location>
</feature>
<evidence type="ECO:0000313" key="1">
    <source>
        <dbReference type="EMBL" id="SBQ72920.1"/>
    </source>
</evidence>
<name>A0A1A8GM72_9TELE</name>
<organism evidence="1">
    <name type="scientific">Nothobranchius korthausae</name>
    <dbReference type="NCBI Taxonomy" id="1143690"/>
    <lineage>
        <taxon>Eukaryota</taxon>
        <taxon>Metazoa</taxon>
        <taxon>Chordata</taxon>
        <taxon>Craniata</taxon>
        <taxon>Vertebrata</taxon>
        <taxon>Euteleostomi</taxon>
        <taxon>Actinopterygii</taxon>
        <taxon>Neopterygii</taxon>
        <taxon>Teleostei</taxon>
        <taxon>Neoteleostei</taxon>
        <taxon>Acanthomorphata</taxon>
        <taxon>Ovalentaria</taxon>
        <taxon>Atherinomorphae</taxon>
        <taxon>Cyprinodontiformes</taxon>
        <taxon>Nothobranchiidae</taxon>
        <taxon>Nothobranchius</taxon>
    </lineage>
</organism>
<reference evidence="1" key="1">
    <citation type="submission" date="2016-05" db="EMBL/GenBank/DDBJ databases">
        <authorList>
            <person name="Lavstsen T."/>
            <person name="Jespersen J.S."/>
        </authorList>
    </citation>
    <scope>NUCLEOTIDE SEQUENCE</scope>
    <source>
        <tissue evidence="1">Brain</tissue>
    </source>
</reference>
<dbReference type="EMBL" id="HAEC01004843">
    <property type="protein sequence ID" value="SBQ72920.1"/>
    <property type="molecule type" value="Transcribed_RNA"/>
</dbReference>